<dbReference type="InParanoid" id="D6W841"/>
<evidence type="ECO:0000256" key="1">
    <source>
        <dbReference type="SAM" id="MobiDB-lite"/>
    </source>
</evidence>
<evidence type="ECO:0000313" key="3">
    <source>
        <dbReference type="Proteomes" id="UP000007266"/>
    </source>
</evidence>
<keyword evidence="3" id="KW-1185">Reference proteome</keyword>
<name>D6W841_TRICA</name>
<evidence type="ECO:0000313" key="2">
    <source>
        <dbReference type="EMBL" id="EFA11179.1"/>
    </source>
</evidence>
<reference evidence="2 3" key="1">
    <citation type="journal article" date="2008" name="Nature">
        <title>The genome of the model beetle and pest Tribolium castaneum.</title>
        <authorList>
            <consortium name="Tribolium Genome Sequencing Consortium"/>
            <person name="Richards S."/>
            <person name="Gibbs R.A."/>
            <person name="Weinstock G.M."/>
            <person name="Brown S.J."/>
            <person name="Denell R."/>
            <person name="Beeman R.W."/>
            <person name="Gibbs R."/>
            <person name="Beeman R.W."/>
            <person name="Brown S.J."/>
            <person name="Bucher G."/>
            <person name="Friedrich M."/>
            <person name="Grimmelikhuijzen C.J."/>
            <person name="Klingler M."/>
            <person name="Lorenzen M."/>
            <person name="Richards S."/>
            <person name="Roth S."/>
            <person name="Schroder R."/>
            <person name="Tautz D."/>
            <person name="Zdobnov E.M."/>
            <person name="Muzny D."/>
            <person name="Gibbs R.A."/>
            <person name="Weinstock G.M."/>
            <person name="Attaway T."/>
            <person name="Bell S."/>
            <person name="Buhay C.J."/>
            <person name="Chandrabose M.N."/>
            <person name="Chavez D."/>
            <person name="Clerk-Blankenburg K.P."/>
            <person name="Cree A."/>
            <person name="Dao M."/>
            <person name="Davis C."/>
            <person name="Chacko J."/>
            <person name="Dinh H."/>
            <person name="Dugan-Rocha S."/>
            <person name="Fowler G."/>
            <person name="Garner T.T."/>
            <person name="Garnes J."/>
            <person name="Gnirke A."/>
            <person name="Hawes A."/>
            <person name="Hernandez J."/>
            <person name="Hines S."/>
            <person name="Holder M."/>
            <person name="Hume J."/>
            <person name="Jhangiani S.N."/>
            <person name="Joshi V."/>
            <person name="Khan Z.M."/>
            <person name="Jackson L."/>
            <person name="Kovar C."/>
            <person name="Kowis A."/>
            <person name="Lee S."/>
            <person name="Lewis L.R."/>
            <person name="Margolis J."/>
            <person name="Morgan M."/>
            <person name="Nazareth L.V."/>
            <person name="Nguyen N."/>
            <person name="Okwuonu G."/>
            <person name="Parker D."/>
            <person name="Richards S."/>
            <person name="Ruiz S.J."/>
            <person name="Santibanez J."/>
            <person name="Savard J."/>
            <person name="Scherer S.E."/>
            <person name="Schneider B."/>
            <person name="Sodergren E."/>
            <person name="Tautz D."/>
            <person name="Vattahil S."/>
            <person name="Villasana D."/>
            <person name="White C.S."/>
            <person name="Wright R."/>
            <person name="Park Y."/>
            <person name="Beeman R.W."/>
            <person name="Lord J."/>
            <person name="Oppert B."/>
            <person name="Lorenzen M."/>
            <person name="Brown S."/>
            <person name="Wang L."/>
            <person name="Savard J."/>
            <person name="Tautz D."/>
            <person name="Richards S."/>
            <person name="Weinstock G."/>
            <person name="Gibbs R.A."/>
            <person name="Liu Y."/>
            <person name="Worley K."/>
            <person name="Weinstock G."/>
            <person name="Elsik C.G."/>
            <person name="Reese J.T."/>
            <person name="Elhaik E."/>
            <person name="Landan G."/>
            <person name="Graur D."/>
            <person name="Arensburger P."/>
            <person name="Atkinson P."/>
            <person name="Beeman R.W."/>
            <person name="Beidler J."/>
            <person name="Brown S.J."/>
            <person name="Demuth J.P."/>
            <person name="Drury D.W."/>
            <person name="Du Y.Z."/>
            <person name="Fujiwara H."/>
            <person name="Lorenzen M."/>
            <person name="Maselli V."/>
            <person name="Osanai M."/>
            <person name="Park Y."/>
            <person name="Robertson H.M."/>
            <person name="Tu Z."/>
            <person name="Wang J.J."/>
            <person name="Wang S."/>
            <person name="Richards S."/>
            <person name="Song H."/>
            <person name="Zhang L."/>
            <person name="Sodergren E."/>
            <person name="Werner D."/>
            <person name="Stanke M."/>
            <person name="Morgenstern B."/>
            <person name="Solovyev V."/>
            <person name="Kosarev P."/>
            <person name="Brown G."/>
            <person name="Chen H.C."/>
            <person name="Ermolaeva O."/>
            <person name="Hlavina W."/>
            <person name="Kapustin Y."/>
            <person name="Kiryutin B."/>
            <person name="Kitts P."/>
            <person name="Maglott D."/>
            <person name="Pruitt K."/>
            <person name="Sapojnikov V."/>
            <person name="Souvorov A."/>
            <person name="Mackey A.J."/>
            <person name="Waterhouse R.M."/>
            <person name="Wyder S."/>
            <person name="Zdobnov E.M."/>
            <person name="Zdobnov E.M."/>
            <person name="Wyder S."/>
            <person name="Kriventseva E.V."/>
            <person name="Kadowaki T."/>
            <person name="Bork P."/>
            <person name="Aranda M."/>
            <person name="Bao R."/>
            <person name="Beermann A."/>
            <person name="Berns N."/>
            <person name="Bolognesi R."/>
            <person name="Bonneton F."/>
            <person name="Bopp D."/>
            <person name="Brown S.J."/>
            <person name="Bucher G."/>
            <person name="Butts T."/>
            <person name="Chaumot A."/>
            <person name="Denell R.E."/>
            <person name="Ferrier D.E."/>
            <person name="Friedrich M."/>
            <person name="Gordon C.M."/>
            <person name="Jindra M."/>
            <person name="Klingler M."/>
            <person name="Lan Q."/>
            <person name="Lattorff H.M."/>
            <person name="Laudet V."/>
            <person name="von Levetsow C."/>
            <person name="Liu Z."/>
            <person name="Lutz R."/>
            <person name="Lynch J.A."/>
            <person name="da Fonseca R.N."/>
            <person name="Posnien N."/>
            <person name="Reuter R."/>
            <person name="Roth S."/>
            <person name="Savard J."/>
            <person name="Schinko J.B."/>
            <person name="Schmitt C."/>
            <person name="Schoppmeier M."/>
            <person name="Schroder R."/>
            <person name="Shippy T.D."/>
            <person name="Simonnet F."/>
            <person name="Marques-Souza H."/>
            <person name="Tautz D."/>
            <person name="Tomoyasu Y."/>
            <person name="Trauner J."/>
            <person name="Van der Zee M."/>
            <person name="Vervoort M."/>
            <person name="Wittkopp N."/>
            <person name="Wimmer E.A."/>
            <person name="Yang X."/>
            <person name="Jones A.K."/>
            <person name="Sattelle D.B."/>
            <person name="Ebert P.R."/>
            <person name="Nelson D."/>
            <person name="Scott J.G."/>
            <person name="Beeman R.W."/>
            <person name="Muthukrishnan S."/>
            <person name="Kramer K.J."/>
            <person name="Arakane Y."/>
            <person name="Beeman R.W."/>
            <person name="Zhu Q."/>
            <person name="Hogenkamp D."/>
            <person name="Dixit R."/>
            <person name="Oppert B."/>
            <person name="Jiang H."/>
            <person name="Zou Z."/>
            <person name="Marshall J."/>
            <person name="Elpidina E."/>
            <person name="Vinokurov K."/>
            <person name="Oppert C."/>
            <person name="Zou Z."/>
            <person name="Evans J."/>
            <person name="Lu Z."/>
            <person name="Zhao P."/>
            <person name="Sumathipala N."/>
            <person name="Altincicek B."/>
            <person name="Vilcinskas A."/>
            <person name="Williams M."/>
            <person name="Hultmark D."/>
            <person name="Hetru C."/>
            <person name="Jiang H."/>
            <person name="Grimmelikhuijzen C.J."/>
            <person name="Hauser F."/>
            <person name="Cazzamali G."/>
            <person name="Williamson M."/>
            <person name="Park Y."/>
            <person name="Li B."/>
            <person name="Tanaka Y."/>
            <person name="Predel R."/>
            <person name="Neupert S."/>
            <person name="Schachtner J."/>
            <person name="Verleyen P."/>
            <person name="Raible F."/>
            <person name="Bork P."/>
            <person name="Friedrich M."/>
            <person name="Walden K.K."/>
            <person name="Robertson H.M."/>
            <person name="Angeli S."/>
            <person name="Foret S."/>
            <person name="Bucher G."/>
            <person name="Schuetz S."/>
            <person name="Maleszka R."/>
            <person name="Wimmer E.A."/>
            <person name="Beeman R.W."/>
            <person name="Lorenzen M."/>
            <person name="Tomoyasu Y."/>
            <person name="Miller S.C."/>
            <person name="Grossmann D."/>
            <person name="Bucher G."/>
        </authorList>
    </citation>
    <scope>NUCLEOTIDE SEQUENCE [LARGE SCALE GENOMIC DNA]</scope>
    <source>
        <strain evidence="2 3">Georgia GA2</strain>
    </source>
</reference>
<feature type="region of interest" description="Disordered" evidence="1">
    <location>
        <begin position="79"/>
        <end position="131"/>
    </location>
</feature>
<accession>D6W841</accession>
<sequence>MPAPRLVSLLASKAARCVRSRVASGPPQRHHPTAQALSVQLTARGSPLGAADSTQLSARAASNTGGIMAAVQVDRGNLIPREGWTNARDPKPTKTTTVHDDQTDSDSRSQQQRTTHKTIEKRMTENRNNKK</sequence>
<dbReference type="HOGENOM" id="CLU_1930250_0_0_1"/>
<dbReference type="AlphaFoldDB" id="D6W841"/>
<organism evidence="2 3">
    <name type="scientific">Tribolium castaneum</name>
    <name type="common">Red flour beetle</name>
    <dbReference type="NCBI Taxonomy" id="7070"/>
    <lineage>
        <taxon>Eukaryota</taxon>
        <taxon>Metazoa</taxon>
        <taxon>Ecdysozoa</taxon>
        <taxon>Arthropoda</taxon>
        <taxon>Hexapoda</taxon>
        <taxon>Insecta</taxon>
        <taxon>Pterygota</taxon>
        <taxon>Neoptera</taxon>
        <taxon>Endopterygota</taxon>
        <taxon>Coleoptera</taxon>
        <taxon>Polyphaga</taxon>
        <taxon>Cucujiformia</taxon>
        <taxon>Tenebrionidae</taxon>
        <taxon>Tenebrionidae incertae sedis</taxon>
        <taxon>Tribolium</taxon>
    </lineage>
</organism>
<dbReference type="Proteomes" id="UP000007266">
    <property type="component" value="Linkage group 1"/>
</dbReference>
<reference evidence="2 3" key="2">
    <citation type="journal article" date="2010" name="Nucleic Acids Res.">
        <title>BeetleBase in 2010: revisions to provide comprehensive genomic information for Tribolium castaneum.</title>
        <authorList>
            <person name="Kim H.S."/>
            <person name="Murphy T."/>
            <person name="Xia J."/>
            <person name="Caragea D."/>
            <person name="Park Y."/>
            <person name="Beeman R.W."/>
            <person name="Lorenzen M.D."/>
            <person name="Butcher S."/>
            <person name="Manak J.R."/>
            <person name="Brown S.J."/>
        </authorList>
    </citation>
    <scope>GENOME REANNOTATION</scope>
    <source>
        <strain evidence="2 3">Georgia GA2</strain>
    </source>
</reference>
<gene>
    <name evidence="2" type="primary">GLEAN_04786</name>
    <name evidence="2" type="ORF">TcasGA2_TC004786</name>
</gene>
<proteinExistence type="predicted"/>
<feature type="compositionally biased region" description="Basic and acidic residues" evidence="1">
    <location>
        <begin position="88"/>
        <end position="107"/>
    </location>
</feature>
<feature type="compositionally biased region" description="Basic and acidic residues" evidence="1">
    <location>
        <begin position="117"/>
        <end position="131"/>
    </location>
</feature>
<protein>
    <submittedName>
        <fullName evidence="2">Uncharacterized protein</fullName>
    </submittedName>
</protein>
<dbReference type="EMBL" id="KQ971307">
    <property type="protein sequence ID" value="EFA11179.1"/>
    <property type="molecule type" value="Genomic_DNA"/>
</dbReference>